<protein>
    <recommendedName>
        <fullName evidence="3">Yippee domain-containing protein</fullName>
    </recommendedName>
</protein>
<dbReference type="EMBL" id="JAJJMA010336972">
    <property type="protein sequence ID" value="MCL7051294.1"/>
    <property type="molecule type" value="Genomic_DNA"/>
</dbReference>
<gene>
    <name evidence="1" type="ORF">MKW94_019291</name>
</gene>
<dbReference type="Proteomes" id="UP001177140">
    <property type="component" value="Unassembled WGS sequence"/>
</dbReference>
<dbReference type="AlphaFoldDB" id="A0AA41W163"/>
<comment type="caution">
    <text evidence="1">The sequence shown here is derived from an EMBL/GenBank/DDBJ whole genome shotgun (WGS) entry which is preliminary data.</text>
</comment>
<keyword evidence="2" id="KW-1185">Reference proteome</keyword>
<reference evidence="1" key="1">
    <citation type="submission" date="2022-03" db="EMBL/GenBank/DDBJ databases">
        <title>A functionally conserved STORR gene fusion in Papaver species that diverged 16.8 million years ago.</title>
        <authorList>
            <person name="Catania T."/>
        </authorList>
    </citation>
    <scope>NUCLEOTIDE SEQUENCE</scope>
    <source>
        <strain evidence="1">S-191538</strain>
    </source>
</reference>
<proteinExistence type="predicted"/>
<evidence type="ECO:0000313" key="2">
    <source>
        <dbReference type="Proteomes" id="UP001177140"/>
    </source>
</evidence>
<evidence type="ECO:0008006" key="3">
    <source>
        <dbReference type="Google" id="ProtNLM"/>
    </source>
</evidence>
<name>A0AA41W163_PAPNU</name>
<accession>A0AA41W163</accession>
<evidence type="ECO:0000313" key="1">
    <source>
        <dbReference type="EMBL" id="MCL7051294.1"/>
    </source>
</evidence>
<organism evidence="1 2">
    <name type="scientific">Papaver nudicaule</name>
    <name type="common">Iceland poppy</name>
    <dbReference type="NCBI Taxonomy" id="74823"/>
    <lineage>
        <taxon>Eukaryota</taxon>
        <taxon>Viridiplantae</taxon>
        <taxon>Streptophyta</taxon>
        <taxon>Embryophyta</taxon>
        <taxon>Tracheophyta</taxon>
        <taxon>Spermatophyta</taxon>
        <taxon>Magnoliopsida</taxon>
        <taxon>Ranunculales</taxon>
        <taxon>Papaveraceae</taxon>
        <taxon>Papaveroideae</taxon>
        <taxon>Papaver</taxon>
    </lineage>
</organism>
<sequence length="149" mass="16950">MAIEGAEARMEVEPTKIEEPGSKYCCGTCYDVHGRVTHIALKDKGPRTEKEYRNLGPAVNVHNRLVAKKTRVGGIDELHTFCNHCGDTVGWEWTAKDDRLPNSVYWCDVQMDRLFLHTDTELYLNAFCDCYAQCFFNINLKTDVCAVIV</sequence>